<evidence type="ECO:0000313" key="3">
    <source>
        <dbReference type="Proteomes" id="UP000242818"/>
    </source>
</evidence>
<dbReference type="OrthoDB" id="9808870at2"/>
<evidence type="ECO:0000313" key="2">
    <source>
        <dbReference type="EMBL" id="SCB81154.1"/>
    </source>
</evidence>
<keyword evidence="1" id="KW-1133">Transmembrane helix</keyword>
<dbReference type="Proteomes" id="UP000242818">
    <property type="component" value="Unassembled WGS sequence"/>
</dbReference>
<feature type="transmembrane region" description="Helical" evidence="1">
    <location>
        <begin position="43"/>
        <end position="65"/>
    </location>
</feature>
<accession>A0A1C3ZFN0</accession>
<proteinExistence type="predicted"/>
<reference evidence="2 3" key="1">
    <citation type="submission" date="2016-08" db="EMBL/GenBank/DDBJ databases">
        <authorList>
            <person name="Seilhamer J.J."/>
        </authorList>
    </citation>
    <scope>NUCLEOTIDE SEQUENCE [LARGE SCALE GENOMIC DNA]</scope>
    <source>
        <strain evidence="2 3">A37T2</strain>
    </source>
</reference>
<organism evidence="2 3">
    <name type="scientific">Chitinophaga costaii</name>
    <dbReference type="NCBI Taxonomy" id="1335309"/>
    <lineage>
        <taxon>Bacteria</taxon>
        <taxon>Pseudomonadati</taxon>
        <taxon>Bacteroidota</taxon>
        <taxon>Chitinophagia</taxon>
        <taxon>Chitinophagales</taxon>
        <taxon>Chitinophagaceae</taxon>
        <taxon>Chitinophaga</taxon>
    </lineage>
</organism>
<keyword evidence="1" id="KW-0812">Transmembrane</keyword>
<protein>
    <submittedName>
        <fullName evidence="2">HupE / UreJ protein</fullName>
    </submittedName>
</protein>
<sequence length="219" mass="24492">MQDFGLYFEMGWQHILDWNGYDHILFVVALCALFLLQDWKKILVLVTAFTIGHSITLALSVLHYLHINRNLIEFLIPVTIVVTAFANIIRLPATKERGKAVFSYSTGRLKIQPAALKGRVQLNYYFALFFGLLHGLGFSTYLKSMLGAQTNIVLPLLSFNLGLEVGQLVIVGGVLLCSTLVTGVFQVSRRDWSFFLSSAIFGIALLMMITRAHTLLTGH</sequence>
<gene>
    <name evidence="2" type="ORF">GA0116948_101375</name>
</gene>
<keyword evidence="3" id="KW-1185">Reference proteome</keyword>
<feature type="transmembrane region" description="Helical" evidence="1">
    <location>
        <begin position="71"/>
        <end position="89"/>
    </location>
</feature>
<keyword evidence="1" id="KW-0472">Membrane</keyword>
<dbReference type="STRING" id="1335309.GA0116948_101375"/>
<feature type="transmembrane region" description="Helical" evidence="1">
    <location>
        <begin position="192"/>
        <end position="210"/>
    </location>
</feature>
<feature type="transmembrane region" description="Helical" evidence="1">
    <location>
        <begin position="122"/>
        <end position="141"/>
    </location>
</feature>
<dbReference type="AlphaFoldDB" id="A0A1C3ZFN0"/>
<dbReference type="EMBL" id="FMAR01000001">
    <property type="protein sequence ID" value="SCB81154.1"/>
    <property type="molecule type" value="Genomic_DNA"/>
</dbReference>
<dbReference type="Pfam" id="PF13795">
    <property type="entry name" value="HupE_UreJ_2"/>
    <property type="match status" value="2"/>
</dbReference>
<dbReference type="RefSeq" id="WP_089708419.1">
    <property type="nucleotide sequence ID" value="NZ_FMAR01000001.1"/>
</dbReference>
<feature type="transmembrane region" description="Helical" evidence="1">
    <location>
        <begin position="20"/>
        <end position="36"/>
    </location>
</feature>
<evidence type="ECO:0000256" key="1">
    <source>
        <dbReference type="SAM" id="Phobius"/>
    </source>
</evidence>
<dbReference type="InterPro" id="IPR032809">
    <property type="entry name" value="Put_HupE_UreJ"/>
</dbReference>
<feature type="transmembrane region" description="Helical" evidence="1">
    <location>
        <begin position="161"/>
        <end position="185"/>
    </location>
</feature>
<name>A0A1C3ZFN0_9BACT</name>